<feature type="compositionally biased region" description="Basic residues" evidence="1">
    <location>
        <begin position="1"/>
        <end position="26"/>
    </location>
</feature>
<dbReference type="EMBL" id="CYRY02003236">
    <property type="protein sequence ID" value="VCW67878.1"/>
    <property type="molecule type" value="Genomic_DNA"/>
</dbReference>
<evidence type="ECO:0000313" key="3">
    <source>
        <dbReference type="Proteomes" id="UP000269945"/>
    </source>
</evidence>
<proteinExistence type="predicted"/>
<organism evidence="2 3">
    <name type="scientific">Gulo gulo</name>
    <name type="common">Wolverine</name>
    <name type="synonym">Gluton</name>
    <dbReference type="NCBI Taxonomy" id="48420"/>
    <lineage>
        <taxon>Eukaryota</taxon>
        <taxon>Metazoa</taxon>
        <taxon>Chordata</taxon>
        <taxon>Craniata</taxon>
        <taxon>Vertebrata</taxon>
        <taxon>Euteleostomi</taxon>
        <taxon>Mammalia</taxon>
        <taxon>Eutheria</taxon>
        <taxon>Laurasiatheria</taxon>
        <taxon>Carnivora</taxon>
        <taxon>Caniformia</taxon>
        <taxon>Musteloidea</taxon>
        <taxon>Mustelidae</taxon>
        <taxon>Guloninae</taxon>
        <taxon>Gulo</taxon>
    </lineage>
</organism>
<reference evidence="2 3" key="1">
    <citation type="submission" date="2018-10" db="EMBL/GenBank/DDBJ databases">
        <authorList>
            <person name="Ekblom R."/>
            <person name="Jareborg N."/>
        </authorList>
    </citation>
    <scope>NUCLEOTIDE SEQUENCE [LARGE SCALE GENOMIC DNA]</scope>
    <source>
        <tissue evidence="2">Muscle</tissue>
    </source>
</reference>
<sequence>MWRRPRATVRGPKRGLHPRFPFRRPPGRAPLPRPDLVRPGPGGRTREATATGSRPRAP</sequence>
<feature type="non-terminal residue" evidence="2">
    <location>
        <position position="58"/>
    </location>
</feature>
<dbReference type="AlphaFoldDB" id="A0A9X9PVC5"/>
<accession>A0A9X9PVC5</accession>
<protein>
    <submittedName>
        <fullName evidence="2">Uncharacterized protein</fullName>
    </submittedName>
</protein>
<comment type="caution">
    <text evidence="2">The sequence shown here is derived from an EMBL/GenBank/DDBJ whole genome shotgun (WGS) entry which is preliminary data.</text>
</comment>
<evidence type="ECO:0000313" key="2">
    <source>
        <dbReference type="EMBL" id="VCW67878.1"/>
    </source>
</evidence>
<dbReference type="Proteomes" id="UP000269945">
    <property type="component" value="Unassembled WGS sequence"/>
</dbReference>
<evidence type="ECO:0000256" key="1">
    <source>
        <dbReference type="SAM" id="MobiDB-lite"/>
    </source>
</evidence>
<keyword evidence="3" id="KW-1185">Reference proteome</keyword>
<feature type="region of interest" description="Disordered" evidence="1">
    <location>
        <begin position="1"/>
        <end position="58"/>
    </location>
</feature>
<gene>
    <name evidence="2" type="ORF">BN2614_LOCUS3</name>
</gene>
<name>A0A9X9PVC5_GULGU</name>